<dbReference type="PANTHER" id="PTHR31321:SF57">
    <property type="entry name" value="PECTINESTERASE 53-RELATED"/>
    <property type="match status" value="1"/>
</dbReference>
<dbReference type="OrthoDB" id="9804686at2"/>
<evidence type="ECO:0000259" key="4">
    <source>
        <dbReference type="Pfam" id="PF01095"/>
    </source>
</evidence>
<dbReference type="InterPro" id="IPR012334">
    <property type="entry name" value="Pectin_lyas_fold"/>
</dbReference>
<dbReference type="EMBL" id="MLQR01000017">
    <property type="protein sequence ID" value="OIJ14677.1"/>
    <property type="molecule type" value="Genomic_DNA"/>
</dbReference>
<evidence type="ECO:0000256" key="3">
    <source>
        <dbReference type="ARBA" id="ARBA00023085"/>
    </source>
</evidence>
<sequence>MSQIIRVALDGSGDFTTVQEAIDQVRVHPLEPVTILIKNGLYKEKIFIPDNKSSITLIGESKENTVISYNNYAEMLDENQNKIGTFKTASIHILGDDITVENLTIENNAGYGPDIGQAVALYVSGDRCVYKNVRLLGNQDTLYTGKGRHYFKDCYIEGHVDFIFGAATAVFDHCEIHSLRSGYITAASTPNDEKYGYVFLDCKLTSVSDAETVYLGRPWRPYAATMFIRTWMGPHIKACGWDNWRDESNEKTARYGEYKSSGPGEKEKSRVHWSRILTDDEVQIITLKNIFNSKNRWFENV</sequence>
<gene>
    <name evidence="5" type="ORF">BKP37_07900</name>
</gene>
<dbReference type="SUPFAM" id="SSF51126">
    <property type="entry name" value="Pectin lyase-like"/>
    <property type="match status" value="1"/>
</dbReference>
<evidence type="ECO:0000313" key="6">
    <source>
        <dbReference type="Proteomes" id="UP000179524"/>
    </source>
</evidence>
<keyword evidence="3" id="KW-0063">Aspartyl esterase</keyword>
<reference evidence="5 6" key="1">
    <citation type="submission" date="2016-10" db="EMBL/GenBank/DDBJ databases">
        <title>Draft genome sequences of four alkaliphilic bacteria belonging to the Anaerobacillus genus.</title>
        <authorList>
            <person name="Bassil N.M."/>
            <person name="Lloyd J.R."/>
        </authorList>
    </citation>
    <scope>NUCLEOTIDE SEQUENCE [LARGE SCALE GENOMIC DNA]</scope>
    <source>
        <strain evidence="5 6">DSM 18345</strain>
    </source>
</reference>
<dbReference type="PANTHER" id="PTHR31321">
    <property type="entry name" value="ACYL-COA THIOESTER HYDROLASE YBHC-RELATED"/>
    <property type="match status" value="1"/>
</dbReference>
<proteinExistence type="inferred from homology"/>
<dbReference type="Pfam" id="PF01095">
    <property type="entry name" value="Pectinesterase"/>
    <property type="match status" value="1"/>
</dbReference>
<dbReference type="GO" id="GO:0009279">
    <property type="term" value="C:cell outer membrane"/>
    <property type="evidence" value="ECO:0007669"/>
    <property type="project" value="TreeGrafter"/>
</dbReference>
<dbReference type="Proteomes" id="UP000179524">
    <property type="component" value="Unassembled WGS sequence"/>
</dbReference>
<protein>
    <submittedName>
        <fullName evidence="5">Pectin esterase</fullName>
    </submittedName>
</protein>
<dbReference type="GO" id="GO:0030599">
    <property type="term" value="F:pectinesterase activity"/>
    <property type="evidence" value="ECO:0007669"/>
    <property type="project" value="InterPro"/>
</dbReference>
<organism evidence="5 6">
    <name type="scientific">Anaerobacillus alkalilacustris</name>
    <dbReference type="NCBI Taxonomy" id="393763"/>
    <lineage>
        <taxon>Bacteria</taxon>
        <taxon>Bacillati</taxon>
        <taxon>Bacillota</taxon>
        <taxon>Bacilli</taxon>
        <taxon>Bacillales</taxon>
        <taxon>Bacillaceae</taxon>
        <taxon>Anaerobacillus</taxon>
    </lineage>
</organism>
<dbReference type="InterPro" id="IPR011050">
    <property type="entry name" value="Pectin_lyase_fold/virulence"/>
</dbReference>
<dbReference type="RefSeq" id="WP_071309066.1">
    <property type="nucleotide sequence ID" value="NZ_MLQR01000017.1"/>
</dbReference>
<keyword evidence="6" id="KW-1185">Reference proteome</keyword>
<evidence type="ECO:0000313" key="5">
    <source>
        <dbReference type="EMBL" id="OIJ14677.1"/>
    </source>
</evidence>
<dbReference type="InterPro" id="IPR000070">
    <property type="entry name" value="Pectinesterase_cat"/>
</dbReference>
<name>A0A1S2LSM8_9BACI</name>
<comment type="caution">
    <text evidence="5">The sequence shown here is derived from an EMBL/GenBank/DDBJ whole genome shotgun (WGS) entry which is preliminary data.</text>
</comment>
<dbReference type="GO" id="GO:0042545">
    <property type="term" value="P:cell wall modification"/>
    <property type="evidence" value="ECO:0007669"/>
    <property type="project" value="InterPro"/>
</dbReference>
<accession>A0A1S2LSM8</accession>
<keyword evidence="2" id="KW-0378">Hydrolase</keyword>
<evidence type="ECO:0000256" key="1">
    <source>
        <dbReference type="ARBA" id="ARBA00008891"/>
    </source>
</evidence>
<dbReference type="AlphaFoldDB" id="A0A1S2LSM8"/>
<dbReference type="Gene3D" id="2.160.20.10">
    <property type="entry name" value="Single-stranded right-handed beta-helix, Pectin lyase-like"/>
    <property type="match status" value="1"/>
</dbReference>
<evidence type="ECO:0000256" key="2">
    <source>
        <dbReference type="ARBA" id="ARBA00022801"/>
    </source>
</evidence>
<comment type="similarity">
    <text evidence="1">Belongs to the pectinesterase family.</text>
</comment>
<feature type="domain" description="Pectinesterase catalytic" evidence="4">
    <location>
        <begin position="6"/>
        <end position="287"/>
    </location>
</feature>